<feature type="compositionally biased region" description="Basic and acidic residues" evidence="1">
    <location>
        <begin position="93"/>
        <end position="107"/>
    </location>
</feature>
<organism evidence="2 3">
    <name type="scientific">Polarella glacialis</name>
    <name type="common">Dinoflagellate</name>
    <dbReference type="NCBI Taxonomy" id="89957"/>
    <lineage>
        <taxon>Eukaryota</taxon>
        <taxon>Sar</taxon>
        <taxon>Alveolata</taxon>
        <taxon>Dinophyceae</taxon>
        <taxon>Suessiales</taxon>
        <taxon>Suessiaceae</taxon>
        <taxon>Polarella</taxon>
    </lineage>
</organism>
<comment type="caution">
    <text evidence="2">The sequence shown here is derived from an EMBL/GenBank/DDBJ whole genome shotgun (WGS) entry which is preliminary data.</text>
</comment>
<evidence type="ECO:0000256" key="1">
    <source>
        <dbReference type="SAM" id="MobiDB-lite"/>
    </source>
</evidence>
<evidence type="ECO:0000313" key="2">
    <source>
        <dbReference type="EMBL" id="CAE8632191.1"/>
    </source>
</evidence>
<accession>A0A813H3H2</accession>
<evidence type="ECO:0000313" key="3">
    <source>
        <dbReference type="Proteomes" id="UP000654075"/>
    </source>
</evidence>
<feature type="compositionally biased region" description="Basic and acidic residues" evidence="1">
    <location>
        <begin position="34"/>
        <end position="48"/>
    </location>
</feature>
<feature type="region of interest" description="Disordered" evidence="1">
    <location>
        <begin position="73"/>
        <end position="115"/>
    </location>
</feature>
<dbReference type="Proteomes" id="UP000654075">
    <property type="component" value="Unassembled WGS sequence"/>
</dbReference>
<feature type="compositionally biased region" description="Basic residues" evidence="1">
    <location>
        <begin position="21"/>
        <end position="33"/>
    </location>
</feature>
<feature type="region of interest" description="Disordered" evidence="1">
    <location>
        <begin position="132"/>
        <end position="199"/>
    </location>
</feature>
<feature type="compositionally biased region" description="Basic and acidic residues" evidence="1">
    <location>
        <begin position="164"/>
        <end position="193"/>
    </location>
</feature>
<protein>
    <submittedName>
        <fullName evidence="2">Uncharacterized protein</fullName>
    </submittedName>
</protein>
<name>A0A813H3H2_POLGL</name>
<sequence>TERTERSVRESSSPEPEQYARKAKARIKKQAMRKRIEEETRHAKADEEIQKRLAAKGSKDQEVQDLAAYRIAAAKRAAERHRREKSAEASAKAQREEAERQTRERQKVYRSPQKIAELKAAAEAEATAIATEVRRRARQKESALQAERLRARRQMLLPDAGNENSEHEPFGHHAAEHASGRQGPDTRDPEADTRYVSTPVVSQDVQIDVQYSLEDEWSPSTLMAQTVHALTDEDWALEIRIFPEDKGQAAKGKKSPRR</sequence>
<dbReference type="EMBL" id="CAJNNV010030335">
    <property type="protein sequence ID" value="CAE8632191.1"/>
    <property type="molecule type" value="Genomic_DNA"/>
</dbReference>
<dbReference type="AlphaFoldDB" id="A0A813H3H2"/>
<gene>
    <name evidence="2" type="ORF">PGLA1383_LOCUS48171</name>
</gene>
<keyword evidence="3" id="KW-1185">Reference proteome</keyword>
<feature type="non-terminal residue" evidence="2">
    <location>
        <position position="1"/>
    </location>
</feature>
<reference evidence="2" key="1">
    <citation type="submission" date="2021-02" db="EMBL/GenBank/DDBJ databases">
        <authorList>
            <person name="Dougan E. K."/>
            <person name="Rhodes N."/>
            <person name="Thang M."/>
            <person name="Chan C."/>
        </authorList>
    </citation>
    <scope>NUCLEOTIDE SEQUENCE</scope>
</reference>
<proteinExistence type="predicted"/>
<feature type="region of interest" description="Disordered" evidence="1">
    <location>
        <begin position="1"/>
        <end position="48"/>
    </location>
</feature>